<dbReference type="Proteomes" id="UP000070412">
    <property type="component" value="Unassembled WGS sequence"/>
</dbReference>
<dbReference type="InterPro" id="IPR037120">
    <property type="entry name" value="Haem_peroxidase_sf_animal"/>
</dbReference>
<dbReference type="PRINTS" id="PR00457">
    <property type="entry name" value="ANPEROXIDASE"/>
</dbReference>
<evidence type="ECO:0000256" key="6">
    <source>
        <dbReference type="SAM" id="MobiDB-lite"/>
    </source>
</evidence>
<feature type="region of interest" description="Disordered" evidence="6">
    <location>
        <begin position="759"/>
        <end position="789"/>
    </location>
</feature>
<dbReference type="SUPFAM" id="SSF48113">
    <property type="entry name" value="Heme-dependent peroxidases"/>
    <property type="match status" value="1"/>
</dbReference>
<evidence type="ECO:0000256" key="3">
    <source>
        <dbReference type="ARBA" id="ARBA00022559"/>
    </source>
</evidence>
<dbReference type="FunFam" id="1.10.640.10:FF:000003">
    <property type="entry name" value="chorion peroxidase"/>
    <property type="match status" value="1"/>
</dbReference>
<evidence type="ECO:0000313" key="8">
    <source>
        <dbReference type="EnsemblMetazoa" id="KAF7490862.1"/>
    </source>
</evidence>
<sequence length="802" mass="91004">MPTIVHKYLNQKRVLWRLEMLEFALSILIGMGCHIQIGSSQKILPHRSVDMMTGMGDVDSFNPMLLPKRLASSIDAKMNLHLSDNEIEHAFSLGKDMAIRNWRLEDQLVRDGLTTNMSKISAVSRHQAVTTTLPLGNLLDHSQQVFEETSKILLRNLTSNLDPYEVAETAMALSSIQLHSPLARQAVDRCEQSSIHCKPTKYRSADGSCNNLQYPDWGKSFTCFQRLLPPAYADGQSAPRKSISGGPLPNPRVLSSVIHRDLNYPATYTHMVMQFGQFIAHDIAFTPSSRTKDGKMIQCCPWGSNRHPQCYPIPLPKEDPFYSKYDEDCMNFVRTAKCPQCKLGPRQQMNQITAYIDASMIYGSMENESRALWTQTGPAGRMHVQMGANGKELLPQAPDVTNDQCSKPDQNIFCFKAGDKRANQHPALTALHIIFVRQHNRIVNELKYLNPYWNGETLYQEAKRILIAQIQAIAYKEWLPLIIGPDAMKYLKLNVQYKGYSKYDSYANAGIINEFSSAAFRFGHSLVNSVFAEILTNGKTTGYRLREFFFNPFGLYEGQLDAVLRGLISQAAQNRDPFITTDMKNHLYRPKDNQYGLDLAAFNIQRGRDHGIRGYPDYLKFCFDEKIEYWEQLDQYMPASQRKKFQYLYKSIYDVDLFSAGLAEYPLPGAAVGPTFTCIIGIQFYNLKYGDRFWFEHGYQAGSFTPAQLYEIRKITLAKMICANSDDIQYVQKNVFRGESESNPVVHCKTLEDTHLGPWKGAPAGDSMHKSSGQSHHYPPPRPPQKYQYKPMYSSVAAAAAA</sequence>
<name>A0A834R5J6_SARSC</name>
<dbReference type="EnsemblMetazoa" id="SSS_658s_mrna">
    <property type="protein sequence ID" value="KAF7490862.1"/>
    <property type="gene ID" value="SSS_658"/>
</dbReference>
<proteinExistence type="predicted"/>
<keyword evidence="5" id="KW-0408">Iron</keyword>
<dbReference type="GO" id="GO:0046872">
    <property type="term" value="F:metal ion binding"/>
    <property type="evidence" value="ECO:0007669"/>
    <property type="project" value="UniProtKB-KW"/>
</dbReference>
<dbReference type="PANTHER" id="PTHR11475:SF143">
    <property type="entry name" value="PUTATIVE-RELATED"/>
    <property type="match status" value="1"/>
</dbReference>
<keyword evidence="4" id="KW-0732">Signal</keyword>
<feature type="binding site" description="axial binding residue" evidence="5">
    <location>
        <position position="524"/>
    </location>
    <ligand>
        <name>heme b</name>
        <dbReference type="ChEBI" id="CHEBI:60344"/>
    </ligand>
    <ligandPart>
        <name>Fe</name>
        <dbReference type="ChEBI" id="CHEBI:18248"/>
    </ligandPart>
</feature>
<dbReference type="AlphaFoldDB" id="A0A834R5J6"/>
<dbReference type="InterPro" id="IPR010255">
    <property type="entry name" value="Haem_peroxidase_sf"/>
</dbReference>
<dbReference type="PANTHER" id="PTHR11475">
    <property type="entry name" value="OXIDASE/PEROXIDASE"/>
    <property type="match status" value="1"/>
</dbReference>
<evidence type="ECO:0000256" key="5">
    <source>
        <dbReference type="PIRSR" id="PIRSR619791-2"/>
    </source>
</evidence>
<reference evidence="7" key="2">
    <citation type="submission" date="2020-01" db="EMBL/GenBank/DDBJ databases">
        <authorList>
            <person name="Korhonen P.K.K."/>
            <person name="Guangxu M.G."/>
            <person name="Wang T.W."/>
            <person name="Stroehlein A.J.S."/>
            <person name="Young N.D."/>
            <person name="Ang C.-S.A."/>
            <person name="Fernando D.W.F."/>
            <person name="Lu H.L."/>
            <person name="Taylor S.T."/>
            <person name="Ehtesham M.E.M."/>
            <person name="Najaraj S.H.N."/>
            <person name="Harsha G.H.G."/>
            <person name="Madugundu A.M."/>
            <person name="Renuse S.R."/>
            <person name="Holt D.H."/>
            <person name="Pandey A.P."/>
            <person name="Papenfuss A.P."/>
            <person name="Gasser R.B.G."/>
            <person name="Fischer K.F."/>
        </authorList>
    </citation>
    <scope>NUCLEOTIDE SEQUENCE</scope>
    <source>
        <strain evidence="7">SSS_KF_BRIS2020</strain>
    </source>
</reference>
<reference evidence="8" key="3">
    <citation type="submission" date="2022-06" db="UniProtKB">
        <authorList>
            <consortium name="EnsemblMetazoa"/>
        </authorList>
    </citation>
    <scope>IDENTIFICATION</scope>
</reference>
<comment type="subcellular location">
    <subcellularLocation>
        <location evidence="1">Secreted</location>
    </subcellularLocation>
</comment>
<dbReference type="Pfam" id="PF03098">
    <property type="entry name" value="An_peroxidase"/>
    <property type="match status" value="1"/>
</dbReference>
<evidence type="ECO:0000256" key="2">
    <source>
        <dbReference type="ARBA" id="ARBA00022525"/>
    </source>
</evidence>
<dbReference type="GO" id="GO:0020037">
    <property type="term" value="F:heme binding"/>
    <property type="evidence" value="ECO:0007669"/>
    <property type="project" value="InterPro"/>
</dbReference>
<evidence type="ECO:0000313" key="9">
    <source>
        <dbReference type="Proteomes" id="UP000070412"/>
    </source>
</evidence>
<reference evidence="9" key="1">
    <citation type="journal article" date="2020" name="PLoS Negl. Trop. Dis.">
        <title>High-quality nuclear genome for Sarcoptes scabiei-A critical resource for a neglected parasite.</title>
        <authorList>
            <person name="Korhonen P.K."/>
            <person name="Gasser R.B."/>
            <person name="Ma G."/>
            <person name="Wang T."/>
            <person name="Stroehlein A.J."/>
            <person name="Young N.D."/>
            <person name="Ang C.S."/>
            <person name="Fernando D.D."/>
            <person name="Lu H.C."/>
            <person name="Taylor S."/>
            <person name="Reynolds S.L."/>
            <person name="Mofiz E."/>
            <person name="Najaraj S.H."/>
            <person name="Gowda H."/>
            <person name="Madugundu A."/>
            <person name="Renuse S."/>
            <person name="Holt D."/>
            <person name="Pandey A."/>
            <person name="Papenfuss A.T."/>
            <person name="Fischer K."/>
        </authorList>
    </citation>
    <scope>NUCLEOTIDE SEQUENCE [LARGE SCALE GENOMIC DNA]</scope>
</reference>
<organism evidence="7">
    <name type="scientific">Sarcoptes scabiei</name>
    <name type="common">Itch mite</name>
    <name type="synonym">Acarus scabiei</name>
    <dbReference type="NCBI Taxonomy" id="52283"/>
    <lineage>
        <taxon>Eukaryota</taxon>
        <taxon>Metazoa</taxon>
        <taxon>Ecdysozoa</taxon>
        <taxon>Arthropoda</taxon>
        <taxon>Chelicerata</taxon>
        <taxon>Arachnida</taxon>
        <taxon>Acari</taxon>
        <taxon>Acariformes</taxon>
        <taxon>Sarcoptiformes</taxon>
        <taxon>Astigmata</taxon>
        <taxon>Psoroptidia</taxon>
        <taxon>Sarcoptoidea</taxon>
        <taxon>Sarcoptidae</taxon>
        <taxon>Sarcoptinae</taxon>
        <taxon>Sarcoptes</taxon>
    </lineage>
</organism>
<dbReference type="GO" id="GO:0005576">
    <property type="term" value="C:extracellular region"/>
    <property type="evidence" value="ECO:0007669"/>
    <property type="project" value="UniProtKB-SubCell"/>
</dbReference>
<keyword evidence="3 7" id="KW-0575">Peroxidase</keyword>
<keyword evidence="5" id="KW-0479">Metal-binding</keyword>
<evidence type="ECO:0000256" key="1">
    <source>
        <dbReference type="ARBA" id="ARBA00004613"/>
    </source>
</evidence>
<evidence type="ECO:0000256" key="4">
    <source>
        <dbReference type="ARBA" id="ARBA00022729"/>
    </source>
</evidence>
<dbReference type="CDD" id="cd09823">
    <property type="entry name" value="peroxinectin_like"/>
    <property type="match status" value="1"/>
</dbReference>
<gene>
    <name evidence="7" type="primary">SSS_658g</name>
    <name evidence="7" type="ORF">SSS_658</name>
</gene>
<evidence type="ECO:0000313" key="7">
    <source>
        <dbReference type="EMBL" id="KAF7490862.1"/>
    </source>
</evidence>
<keyword evidence="3 7" id="KW-0560">Oxidoreductase</keyword>
<dbReference type="InterPro" id="IPR019791">
    <property type="entry name" value="Haem_peroxidase_animal"/>
</dbReference>
<dbReference type="OrthoDB" id="823504at2759"/>
<dbReference type="EMBL" id="WVUK01000062">
    <property type="protein sequence ID" value="KAF7490862.1"/>
    <property type="molecule type" value="Genomic_DNA"/>
</dbReference>
<dbReference type="PROSITE" id="PS50292">
    <property type="entry name" value="PEROXIDASE_3"/>
    <property type="match status" value="1"/>
</dbReference>
<dbReference type="GO" id="GO:0004601">
    <property type="term" value="F:peroxidase activity"/>
    <property type="evidence" value="ECO:0007669"/>
    <property type="project" value="UniProtKB-KW"/>
</dbReference>
<keyword evidence="2" id="KW-0964">Secreted</keyword>
<keyword evidence="9" id="KW-1185">Reference proteome</keyword>
<protein>
    <submittedName>
        <fullName evidence="7">Chorion peroxidase</fullName>
    </submittedName>
</protein>
<dbReference type="Gene3D" id="1.10.640.10">
    <property type="entry name" value="Haem peroxidase domain superfamily, animal type"/>
    <property type="match status" value="1"/>
</dbReference>
<dbReference type="PROSITE" id="PS51257">
    <property type="entry name" value="PROKAR_LIPOPROTEIN"/>
    <property type="match status" value="1"/>
</dbReference>
<dbReference type="GO" id="GO:0006979">
    <property type="term" value="P:response to oxidative stress"/>
    <property type="evidence" value="ECO:0007669"/>
    <property type="project" value="InterPro"/>
</dbReference>
<keyword evidence="5" id="KW-0349">Heme</keyword>
<accession>A0A834R5J6</accession>